<dbReference type="HOGENOM" id="CLU_2561698_0_0_1"/>
<gene>
    <name evidence="2" type="ordered locus">MTR_1g050405</name>
</gene>
<evidence type="ECO:0000313" key="3">
    <source>
        <dbReference type="EnsemblPlants" id="KEH41387"/>
    </source>
</evidence>
<dbReference type="AlphaFoldDB" id="A0A072VHY5"/>
<dbReference type="Proteomes" id="UP000002051">
    <property type="component" value="Unassembled WGS sequence"/>
</dbReference>
<keyword evidence="4" id="KW-1185">Reference proteome</keyword>
<dbReference type="EMBL" id="CM001217">
    <property type="protein sequence ID" value="KEH41387.1"/>
    <property type="molecule type" value="Genomic_DNA"/>
</dbReference>
<name>A0A072VHY5_MEDTR</name>
<reference evidence="3" key="3">
    <citation type="submission" date="2015-04" db="UniProtKB">
        <authorList>
            <consortium name="EnsemblPlants"/>
        </authorList>
    </citation>
    <scope>IDENTIFICATION</scope>
    <source>
        <strain evidence="3">cv. Jemalong A17</strain>
    </source>
</reference>
<keyword evidence="1 2" id="KW-0812">Transmembrane</keyword>
<keyword evidence="1" id="KW-0472">Membrane</keyword>
<evidence type="ECO:0000313" key="4">
    <source>
        <dbReference type="Proteomes" id="UP000002051"/>
    </source>
</evidence>
<sequence>MRLLWLFFLWVCSLSYNIFLMCILYAVSRVSTIVSPKWALIPISDTIPTSIFTSKSLFKRRMSRASKLLKLQNQTYTLLQSY</sequence>
<reference evidence="2 4" key="1">
    <citation type="journal article" date="2011" name="Nature">
        <title>The Medicago genome provides insight into the evolution of rhizobial symbioses.</title>
        <authorList>
            <person name="Young N.D."/>
            <person name="Debelle F."/>
            <person name="Oldroyd G.E."/>
            <person name="Geurts R."/>
            <person name="Cannon S.B."/>
            <person name="Udvardi M.K."/>
            <person name="Benedito V.A."/>
            <person name="Mayer K.F."/>
            <person name="Gouzy J."/>
            <person name="Schoof H."/>
            <person name="Van de Peer Y."/>
            <person name="Proost S."/>
            <person name="Cook D.R."/>
            <person name="Meyers B.C."/>
            <person name="Spannagl M."/>
            <person name="Cheung F."/>
            <person name="De Mita S."/>
            <person name="Krishnakumar V."/>
            <person name="Gundlach H."/>
            <person name="Zhou S."/>
            <person name="Mudge J."/>
            <person name="Bharti A.K."/>
            <person name="Murray J.D."/>
            <person name="Naoumkina M.A."/>
            <person name="Rosen B."/>
            <person name="Silverstein K.A."/>
            <person name="Tang H."/>
            <person name="Rombauts S."/>
            <person name="Zhao P.X."/>
            <person name="Zhou P."/>
            <person name="Barbe V."/>
            <person name="Bardou P."/>
            <person name="Bechner M."/>
            <person name="Bellec A."/>
            <person name="Berger A."/>
            <person name="Berges H."/>
            <person name="Bidwell S."/>
            <person name="Bisseling T."/>
            <person name="Choisne N."/>
            <person name="Couloux A."/>
            <person name="Denny R."/>
            <person name="Deshpande S."/>
            <person name="Dai X."/>
            <person name="Doyle J.J."/>
            <person name="Dudez A.M."/>
            <person name="Farmer A.D."/>
            <person name="Fouteau S."/>
            <person name="Franken C."/>
            <person name="Gibelin C."/>
            <person name="Gish J."/>
            <person name="Goldstein S."/>
            <person name="Gonzalez A.J."/>
            <person name="Green P.J."/>
            <person name="Hallab A."/>
            <person name="Hartog M."/>
            <person name="Hua A."/>
            <person name="Humphray S.J."/>
            <person name="Jeong D.H."/>
            <person name="Jing Y."/>
            <person name="Jocker A."/>
            <person name="Kenton S.M."/>
            <person name="Kim D.J."/>
            <person name="Klee K."/>
            <person name="Lai H."/>
            <person name="Lang C."/>
            <person name="Lin S."/>
            <person name="Macmil S.L."/>
            <person name="Magdelenat G."/>
            <person name="Matthews L."/>
            <person name="McCorrison J."/>
            <person name="Monaghan E.L."/>
            <person name="Mun J.H."/>
            <person name="Najar F.Z."/>
            <person name="Nicholson C."/>
            <person name="Noirot C."/>
            <person name="O'Bleness M."/>
            <person name="Paule C.R."/>
            <person name="Poulain J."/>
            <person name="Prion F."/>
            <person name="Qin B."/>
            <person name="Qu C."/>
            <person name="Retzel E.F."/>
            <person name="Riddle C."/>
            <person name="Sallet E."/>
            <person name="Samain S."/>
            <person name="Samson N."/>
            <person name="Sanders I."/>
            <person name="Saurat O."/>
            <person name="Scarpelli C."/>
            <person name="Schiex T."/>
            <person name="Segurens B."/>
            <person name="Severin A.J."/>
            <person name="Sherrier D.J."/>
            <person name="Shi R."/>
            <person name="Sims S."/>
            <person name="Singer S.R."/>
            <person name="Sinharoy S."/>
            <person name="Sterck L."/>
            <person name="Viollet A."/>
            <person name="Wang B.B."/>
            <person name="Wang K."/>
            <person name="Wang M."/>
            <person name="Wang X."/>
            <person name="Warfsmann J."/>
            <person name="Weissenbach J."/>
            <person name="White D.D."/>
            <person name="White J.D."/>
            <person name="Wiley G.B."/>
            <person name="Wincker P."/>
            <person name="Xing Y."/>
            <person name="Yang L."/>
            <person name="Yao Z."/>
            <person name="Ying F."/>
            <person name="Zhai J."/>
            <person name="Zhou L."/>
            <person name="Zuber A."/>
            <person name="Denarie J."/>
            <person name="Dixon R.A."/>
            <person name="May G.D."/>
            <person name="Schwartz D.C."/>
            <person name="Rogers J."/>
            <person name="Quetier F."/>
            <person name="Town C.D."/>
            <person name="Roe B.A."/>
        </authorList>
    </citation>
    <scope>NUCLEOTIDE SEQUENCE [LARGE SCALE GENOMIC DNA]</scope>
    <source>
        <strain evidence="2">A17</strain>
        <strain evidence="3 4">cv. Jemalong A17</strain>
    </source>
</reference>
<organism evidence="2 4">
    <name type="scientific">Medicago truncatula</name>
    <name type="common">Barrel medic</name>
    <name type="synonym">Medicago tribuloides</name>
    <dbReference type="NCBI Taxonomy" id="3880"/>
    <lineage>
        <taxon>Eukaryota</taxon>
        <taxon>Viridiplantae</taxon>
        <taxon>Streptophyta</taxon>
        <taxon>Embryophyta</taxon>
        <taxon>Tracheophyta</taxon>
        <taxon>Spermatophyta</taxon>
        <taxon>Magnoliopsida</taxon>
        <taxon>eudicotyledons</taxon>
        <taxon>Gunneridae</taxon>
        <taxon>Pentapetalae</taxon>
        <taxon>rosids</taxon>
        <taxon>fabids</taxon>
        <taxon>Fabales</taxon>
        <taxon>Fabaceae</taxon>
        <taxon>Papilionoideae</taxon>
        <taxon>50 kb inversion clade</taxon>
        <taxon>NPAAA clade</taxon>
        <taxon>Hologalegina</taxon>
        <taxon>IRL clade</taxon>
        <taxon>Trifolieae</taxon>
        <taxon>Medicago</taxon>
    </lineage>
</organism>
<reference evidence="2 4" key="2">
    <citation type="journal article" date="2014" name="BMC Genomics">
        <title>An improved genome release (version Mt4.0) for the model legume Medicago truncatula.</title>
        <authorList>
            <person name="Tang H."/>
            <person name="Krishnakumar V."/>
            <person name="Bidwell S."/>
            <person name="Rosen B."/>
            <person name="Chan A."/>
            <person name="Zhou S."/>
            <person name="Gentzbittel L."/>
            <person name="Childs K.L."/>
            <person name="Yandell M."/>
            <person name="Gundlach H."/>
            <person name="Mayer K.F."/>
            <person name="Schwartz D.C."/>
            <person name="Town C.D."/>
        </authorList>
    </citation>
    <scope>GENOME REANNOTATION</scope>
    <source>
        <strain evidence="2">A17</strain>
        <strain evidence="3 4">cv. Jemalong A17</strain>
    </source>
</reference>
<protein>
    <submittedName>
        <fullName evidence="2">Transmembrane protein, putative</fullName>
    </submittedName>
</protein>
<evidence type="ECO:0000256" key="1">
    <source>
        <dbReference type="SAM" id="Phobius"/>
    </source>
</evidence>
<feature type="transmembrane region" description="Helical" evidence="1">
    <location>
        <begin position="7"/>
        <end position="27"/>
    </location>
</feature>
<proteinExistence type="predicted"/>
<dbReference type="EnsemblPlants" id="KEH41387">
    <property type="protein sequence ID" value="KEH41387"/>
    <property type="gene ID" value="MTR_1g050405"/>
</dbReference>
<evidence type="ECO:0000313" key="2">
    <source>
        <dbReference type="EMBL" id="KEH41387.1"/>
    </source>
</evidence>
<accession>A0A072VHY5</accession>
<keyword evidence="1" id="KW-1133">Transmembrane helix</keyword>